<organism evidence="6">
    <name type="scientific">Naegleria gruberi</name>
    <name type="common">Amoeba</name>
    <dbReference type="NCBI Taxonomy" id="5762"/>
    <lineage>
        <taxon>Eukaryota</taxon>
        <taxon>Discoba</taxon>
        <taxon>Heterolobosea</taxon>
        <taxon>Tetramitia</taxon>
        <taxon>Eutetramitia</taxon>
        <taxon>Vahlkampfiidae</taxon>
        <taxon>Naegleria</taxon>
    </lineage>
</organism>
<evidence type="ECO:0000313" key="5">
    <source>
        <dbReference type="EMBL" id="EFC45700.1"/>
    </source>
</evidence>
<dbReference type="InParanoid" id="D2VC76"/>
<proteinExistence type="predicted"/>
<reference evidence="5 6" key="1">
    <citation type="journal article" date="2010" name="Cell">
        <title>The genome of Naegleria gruberi illuminates early eukaryotic versatility.</title>
        <authorList>
            <person name="Fritz-Laylin L.K."/>
            <person name="Prochnik S.E."/>
            <person name="Ginger M.L."/>
            <person name="Dacks J.B."/>
            <person name="Carpenter M.L."/>
            <person name="Field M.C."/>
            <person name="Kuo A."/>
            <person name="Paredez A."/>
            <person name="Chapman J."/>
            <person name="Pham J."/>
            <person name="Shu S."/>
            <person name="Neupane R."/>
            <person name="Cipriano M."/>
            <person name="Mancuso J."/>
            <person name="Tu H."/>
            <person name="Salamov A."/>
            <person name="Lindquist E."/>
            <person name="Shapiro H."/>
            <person name="Lucas S."/>
            <person name="Grigoriev I.V."/>
            <person name="Cande W.Z."/>
            <person name="Fulton C."/>
            <person name="Rokhsar D.S."/>
            <person name="Dawson S.C."/>
        </authorList>
    </citation>
    <scope>NUCLEOTIDE SEQUENCE [LARGE SCALE GENOMIC DNA]</scope>
    <source>
        <strain evidence="5 6">NEG-M</strain>
    </source>
</reference>
<dbReference type="PROSITE" id="PS50235">
    <property type="entry name" value="USP_3"/>
    <property type="match status" value="1"/>
</dbReference>
<feature type="domain" description="USP" evidence="4">
    <location>
        <begin position="318"/>
        <end position="635"/>
    </location>
</feature>
<feature type="region of interest" description="Disordered" evidence="3">
    <location>
        <begin position="234"/>
        <end position="272"/>
    </location>
</feature>
<dbReference type="RefSeq" id="XP_002678444.1">
    <property type="nucleotide sequence ID" value="XM_002678398.1"/>
</dbReference>
<feature type="compositionally biased region" description="Low complexity" evidence="3">
    <location>
        <begin position="181"/>
        <end position="205"/>
    </location>
</feature>
<keyword evidence="5" id="KW-0645">Protease</keyword>
<dbReference type="InterPro" id="IPR038765">
    <property type="entry name" value="Papain-like_cys_pep_sf"/>
</dbReference>
<feature type="compositionally biased region" description="Polar residues" evidence="3">
    <location>
        <begin position="206"/>
        <end position="217"/>
    </location>
</feature>
<feature type="compositionally biased region" description="Low complexity" evidence="3">
    <location>
        <begin position="48"/>
        <end position="71"/>
    </location>
</feature>
<feature type="compositionally biased region" description="Low complexity" evidence="3">
    <location>
        <begin position="23"/>
        <end position="34"/>
    </location>
</feature>
<dbReference type="PANTHER" id="PTHR22975">
    <property type="entry name" value="UBIQUITIN SPECIFIC PROTEINASE"/>
    <property type="match status" value="1"/>
</dbReference>
<evidence type="ECO:0000259" key="4">
    <source>
        <dbReference type="PROSITE" id="PS50235"/>
    </source>
</evidence>
<dbReference type="GO" id="GO:0016579">
    <property type="term" value="P:protein deubiquitination"/>
    <property type="evidence" value="ECO:0007669"/>
    <property type="project" value="InterPro"/>
</dbReference>
<dbReference type="Gene3D" id="3.90.70.10">
    <property type="entry name" value="Cysteine proteinases"/>
    <property type="match status" value="1"/>
</dbReference>
<dbReference type="Proteomes" id="UP000006671">
    <property type="component" value="Unassembled WGS sequence"/>
</dbReference>
<gene>
    <name evidence="5" type="ORF">NAEGRDRAFT_57772</name>
</gene>
<keyword evidence="1" id="KW-0833">Ubl conjugation pathway</keyword>
<dbReference type="EMBL" id="GG738862">
    <property type="protein sequence ID" value="EFC45700.1"/>
    <property type="molecule type" value="Genomic_DNA"/>
</dbReference>
<feature type="compositionally biased region" description="Polar residues" evidence="3">
    <location>
        <begin position="72"/>
        <end position="81"/>
    </location>
</feature>
<keyword evidence="6" id="KW-1185">Reference proteome</keyword>
<sequence length="803" mass="91954">MDPQQQPQQQQQPVRMIYAHAHPQQPQQQQTTQLPPLPNQSTRTLTPNSNNNNLIVMNNQQQQQQMIHGQQTSPNLQPQPHPIQQTVPIQRVSPPTMMMNTNNNNSTNSPQQVVILPPNNNNHQPLVIDQVPILYQNPNHLQQQVLVPTQQNYLHSFNQQQQQQNQQQTNMYNNHLQSSSSANNLIYNNSNSSSSNNSTIPSASPRYNTSPNSQTIPFSATTTALNQSINSNLMSSSQQESNYDQRRAPSISTMNHNNSNKKNSPPSPSPITKLANKVIDILTPNERATYVNLPAENQPLSTSNVTSTANQKSKAALKGLSNPMGEYNCFLNVVIQSLWNLEIFRELFLSIDPKNHKHKSFESCVYCSLQNLFTHFKYSENSILDPNLVRNSLSFAHNKDSKFQLKHMDDASEVFQAIIEDINNSLEYSQIPIFDFYVTDFYVCSKCNKFSDPHNYTTTNWCISSCEFVQKKRENPSLSFEGALRSTIESFHRTCESCKEISDSQKHIFQAFPAVTSFSFSWNRDIISEDDILEFMSYFKIKQIKLHEIFRLNCNGSDIEVMGHVSSIICYYGRHYICLVYNKKLGSWFAIDDSNVRQIDADRLDDFIVSSKFQPCVVLVEVDSHKGNIKIENRMKEKATTNEIELISPNKKRMSTSDVFPNKNEELSPNSESQFTVVDQHFGVIIEGFNAVTDFFYWNRKISTHADIYTRTITLTRDQIQSMSTQLNICIYLGNLELLENETVTIRLSCTQNQKNKTQTVIGKLDNKKKSTFTSIPIGFLFTENSKNYELNFYMIKKEKPSQ</sequence>
<keyword evidence="2" id="KW-0378">Hydrolase</keyword>
<protein>
    <submittedName>
        <fullName evidence="5">Ubiquitin specific protease</fullName>
    </submittedName>
</protein>
<dbReference type="eggNOG" id="KOG1887">
    <property type="taxonomic scope" value="Eukaryota"/>
</dbReference>
<dbReference type="PANTHER" id="PTHR22975:SF9">
    <property type="entry name" value="ECHINUS SPLICE FORM 3"/>
    <property type="match status" value="1"/>
</dbReference>
<dbReference type="InterPro" id="IPR052398">
    <property type="entry name" value="Ubiquitin_hydrolase_53/54"/>
</dbReference>
<dbReference type="InterPro" id="IPR001394">
    <property type="entry name" value="Peptidase_C19_UCH"/>
</dbReference>
<dbReference type="KEGG" id="ngr:NAEGRDRAFT_57772"/>
<dbReference type="GO" id="GO:0006508">
    <property type="term" value="P:proteolysis"/>
    <property type="evidence" value="ECO:0007669"/>
    <property type="project" value="UniProtKB-KW"/>
</dbReference>
<dbReference type="AlphaFoldDB" id="D2VC76"/>
<accession>D2VC76</accession>
<evidence type="ECO:0000256" key="3">
    <source>
        <dbReference type="SAM" id="MobiDB-lite"/>
    </source>
</evidence>
<dbReference type="GO" id="GO:0004843">
    <property type="term" value="F:cysteine-type deubiquitinase activity"/>
    <property type="evidence" value="ECO:0007669"/>
    <property type="project" value="InterPro"/>
</dbReference>
<dbReference type="VEuPathDB" id="AmoebaDB:NAEGRDRAFT_57772"/>
<dbReference type="SUPFAM" id="SSF54001">
    <property type="entry name" value="Cysteine proteinases"/>
    <property type="match status" value="1"/>
</dbReference>
<name>D2VC76_NAEGR</name>
<dbReference type="OrthoDB" id="205782at2759"/>
<evidence type="ECO:0000313" key="6">
    <source>
        <dbReference type="Proteomes" id="UP000006671"/>
    </source>
</evidence>
<dbReference type="InterPro" id="IPR028889">
    <property type="entry name" value="USP"/>
</dbReference>
<feature type="region of interest" description="Disordered" evidence="3">
    <location>
        <begin position="1"/>
        <end position="81"/>
    </location>
</feature>
<feature type="compositionally biased region" description="Low complexity" evidence="3">
    <location>
        <begin position="1"/>
        <end position="13"/>
    </location>
</feature>
<evidence type="ECO:0000256" key="1">
    <source>
        <dbReference type="ARBA" id="ARBA00022786"/>
    </source>
</evidence>
<dbReference type="GeneID" id="8849199"/>
<evidence type="ECO:0000256" key="2">
    <source>
        <dbReference type="ARBA" id="ARBA00022801"/>
    </source>
</evidence>
<dbReference type="Pfam" id="PF00443">
    <property type="entry name" value="UCH"/>
    <property type="match status" value="1"/>
</dbReference>
<dbReference type="OMA" id="SSIICYY"/>
<feature type="region of interest" description="Disordered" evidence="3">
    <location>
        <begin position="181"/>
        <end position="217"/>
    </location>
</feature>